<proteinExistence type="predicted"/>
<accession>A0A023BSM6</accession>
<evidence type="ECO:0000313" key="3">
    <source>
        <dbReference type="Proteomes" id="UP000023541"/>
    </source>
</evidence>
<dbReference type="EMBL" id="AQRA01000006">
    <property type="protein sequence ID" value="EZH72990.1"/>
    <property type="molecule type" value="Genomic_DNA"/>
</dbReference>
<evidence type="ECO:0000256" key="1">
    <source>
        <dbReference type="SAM" id="SignalP"/>
    </source>
</evidence>
<dbReference type="STRING" id="1317122.ATO12_18405"/>
<reference evidence="2 3" key="1">
    <citation type="submission" date="2014-04" db="EMBL/GenBank/DDBJ databases">
        <title>Aquimarina sp. 22II-S11-z7 Genome Sequencing.</title>
        <authorList>
            <person name="Lai Q."/>
        </authorList>
    </citation>
    <scope>NUCLEOTIDE SEQUENCE [LARGE SCALE GENOMIC DNA]</scope>
    <source>
        <strain evidence="2 3">22II-S11-z7</strain>
    </source>
</reference>
<sequence length="206" mass="23234">MKKKWYFGILISALATLVVIQQQTVVPNQEIVLEFVNNEITSVEAQNAITLVKKQLQSIGVQHTRISKGLKNGKLKIAYYSDADVEYIKRILSEAQDVALDHVFYDQNEDGDQFPLNKNSQDYNLDVYEIQKSTDFDADFNGKYVLEVKHERDGYSGSNSFSFIKENDTDDIGRLVKVAQKVNTNIAIAIDCTSHNIPEVRAGPIS</sequence>
<gene>
    <name evidence="2" type="ORF">ATO12_18405</name>
</gene>
<protein>
    <submittedName>
        <fullName evidence="2">Uncharacterized protein</fullName>
    </submittedName>
</protein>
<comment type="caution">
    <text evidence="2">The sequence shown here is derived from an EMBL/GenBank/DDBJ whole genome shotgun (WGS) entry which is preliminary data.</text>
</comment>
<dbReference type="OrthoDB" id="1144910at2"/>
<dbReference type="AlphaFoldDB" id="A0A023BSM6"/>
<feature type="chain" id="PRO_5001511922" evidence="1">
    <location>
        <begin position="22"/>
        <end position="206"/>
    </location>
</feature>
<evidence type="ECO:0000313" key="2">
    <source>
        <dbReference type="EMBL" id="EZH72990.1"/>
    </source>
</evidence>
<dbReference type="Proteomes" id="UP000023541">
    <property type="component" value="Unassembled WGS sequence"/>
</dbReference>
<organism evidence="2 3">
    <name type="scientific">Aquimarina atlantica</name>
    <dbReference type="NCBI Taxonomy" id="1317122"/>
    <lineage>
        <taxon>Bacteria</taxon>
        <taxon>Pseudomonadati</taxon>
        <taxon>Bacteroidota</taxon>
        <taxon>Flavobacteriia</taxon>
        <taxon>Flavobacteriales</taxon>
        <taxon>Flavobacteriaceae</taxon>
        <taxon>Aquimarina</taxon>
    </lineage>
</organism>
<dbReference type="eggNOG" id="ENOG5031FH1">
    <property type="taxonomic scope" value="Bacteria"/>
</dbReference>
<keyword evidence="1" id="KW-0732">Signal</keyword>
<name>A0A023BSM6_9FLAO</name>
<dbReference type="RefSeq" id="WP_034242771.1">
    <property type="nucleotide sequence ID" value="NZ_AQRA01000006.1"/>
</dbReference>
<keyword evidence="3" id="KW-1185">Reference proteome</keyword>
<feature type="signal peptide" evidence="1">
    <location>
        <begin position="1"/>
        <end position="21"/>
    </location>
</feature>